<name>A0ABP5QW71_9MICO</name>
<dbReference type="RefSeq" id="WP_259480645.1">
    <property type="nucleotide sequence ID" value="NZ_BAAAQY010000011.1"/>
</dbReference>
<dbReference type="InterPro" id="IPR050857">
    <property type="entry name" value="D-2-hydroxyacid_DH"/>
</dbReference>
<dbReference type="SUPFAM" id="SSF52283">
    <property type="entry name" value="Formate/glycerate dehydrogenase catalytic domain-like"/>
    <property type="match status" value="1"/>
</dbReference>
<keyword evidence="2 4" id="KW-0560">Oxidoreductase</keyword>
<evidence type="ECO:0000256" key="3">
    <source>
        <dbReference type="ARBA" id="ARBA00023027"/>
    </source>
</evidence>
<sequence length="320" mass="32501">MDAAVSASAGRIVVTPRSAYGHPALERMRDAGYELVFPSPGAVPTPEQQRAALGSAVGYLAGVEPVTRETLAAAPRLRAISRNGTGADAIDLAAASELGVEVLRAPAANAQGVAELAVGLMLAAARSLPSATAAIRAGEWGRWEGIELAGRRLGLVGAGQVGRRVARVALALGMSVRAFDAYPDSSFAPDGDFAFAPLEEVLATAEVLSLHAPPAATPLLDARALAALPAGAILVNTARASLVDEAAVLAALDSGGLRAYATDVFEVEPPGVTTLTAHPAVLGTAHIGGFTRESVDRALGAAVSNLLDALDSDRERPGDE</sequence>
<proteinExistence type="inferred from homology"/>
<evidence type="ECO:0000259" key="5">
    <source>
        <dbReference type="Pfam" id="PF00389"/>
    </source>
</evidence>
<dbReference type="InterPro" id="IPR036291">
    <property type="entry name" value="NAD(P)-bd_dom_sf"/>
</dbReference>
<dbReference type="Pfam" id="PF02826">
    <property type="entry name" value="2-Hacid_dh_C"/>
    <property type="match status" value="1"/>
</dbReference>
<organism evidence="7 8">
    <name type="scientific">Herbiconiux moechotypicola</name>
    <dbReference type="NCBI Taxonomy" id="637393"/>
    <lineage>
        <taxon>Bacteria</taxon>
        <taxon>Bacillati</taxon>
        <taxon>Actinomycetota</taxon>
        <taxon>Actinomycetes</taxon>
        <taxon>Micrococcales</taxon>
        <taxon>Microbacteriaceae</taxon>
        <taxon>Herbiconiux</taxon>
    </lineage>
</organism>
<evidence type="ECO:0000256" key="4">
    <source>
        <dbReference type="RuleBase" id="RU003719"/>
    </source>
</evidence>
<dbReference type="InterPro" id="IPR006140">
    <property type="entry name" value="D-isomer_DH_NAD-bd"/>
</dbReference>
<keyword evidence="8" id="KW-1185">Reference proteome</keyword>
<evidence type="ECO:0000313" key="8">
    <source>
        <dbReference type="Proteomes" id="UP001500929"/>
    </source>
</evidence>
<dbReference type="EMBL" id="BAAAQY010000011">
    <property type="protein sequence ID" value="GAA2245037.1"/>
    <property type="molecule type" value="Genomic_DNA"/>
</dbReference>
<feature type="domain" description="D-isomer specific 2-hydroxyacid dehydrogenase catalytic" evidence="5">
    <location>
        <begin position="23"/>
        <end position="314"/>
    </location>
</feature>
<evidence type="ECO:0000313" key="7">
    <source>
        <dbReference type="EMBL" id="GAA2245037.1"/>
    </source>
</evidence>
<dbReference type="Proteomes" id="UP001500929">
    <property type="component" value="Unassembled WGS sequence"/>
</dbReference>
<feature type="domain" description="D-isomer specific 2-hydroxyacid dehydrogenase NAD-binding" evidence="6">
    <location>
        <begin position="118"/>
        <end position="288"/>
    </location>
</feature>
<dbReference type="Gene3D" id="3.40.50.720">
    <property type="entry name" value="NAD(P)-binding Rossmann-like Domain"/>
    <property type="match status" value="2"/>
</dbReference>
<keyword evidence="3" id="KW-0520">NAD</keyword>
<gene>
    <name evidence="7" type="ORF">GCM10009851_32870</name>
</gene>
<protein>
    <submittedName>
        <fullName evidence="7">Phosphoglycerate dehydrogenase</fullName>
    </submittedName>
</protein>
<dbReference type="SUPFAM" id="SSF51735">
    <property type="entry name" value="NAD(P)-binding Rossmann-fold domains"/>
    <property type="match status" value="1"/>
</dbReference>
<evidence type="ECO:0000256" key="1">
    <source>
        <dbReference type="ARBA" id="ARBA00005854"/>
    </source>
</evidence>
<accession>A0ABP5QW71</accession>
<comment type="caution">
    <text evidence="7">The sequence shown here is derived from an EMBL/GenBank/DDBJ whole genome shotgun (WGS) entry which is preliminary data.</text>
</comment>
<dbReference type="PANTHER" id="PTHR42789:SF1">
    <property type="entry name" value="D-ISOMER SPECIFIC 2-HYDROXYACID DEHYDROGENASE FAMILY PROTEIN (AFU_ORTHOLOGUE AFUA_6G10090)"/>
    <property type="match status" value="1"/>
</dbReference>
<reference evidence="8" key="1">
    <citation type="journal article" date="2019" name="Int. J. Syst. Evol. Microbiol.">
        <title>The Global Catalogue of Microorganisms (GCM) 10K type strain sequencing project: providing services to taxonomists for standard genome sequencing and annotation.</title>
        <authorList>
            <consortium name="The Broad Institute Genomics Platform"/>
            <consortium name="The Broad Institute Genome Sequencing Center for Infectious Disease"/>
            <person name="Wu L."/>
            <person name="Ma J."/>
        </authorList>
    </citation>
    <scope>NUCLEOTIDE SEQUENCE [LARGE SCALE GENOMIC DNA]</scope>
    <source>
        <strain evidence="8">JCM 16117</strain>
    </source>
</reference>
<dbReference type="PANTHER" id="PTHR42789">
    <property type="entry name" value="D-ISOMER SPECIFIC 2-HYDROXYACID DEHYDROGENASE FAMILY PROTEIN (AFU_ORTHOLOGUE AFUA_6G10090)"/>
    <property type="match status" value="1"/>
</dbReference>
<evidence type="ECO:0000256" key="2">
    <source>
        <dbReference type="ARBA" id="ARBA00023002"/>
    </source>
</evidence>
<evidence type="ECO:0000259" key="6">
    <source>
        <dbReference type="Pfam" id="PF02826"/>
    </source>
</evidence>
<dbReference type="InterPro" id="IPR006139">
    <property type="entry name" value="D-isomer_2_OHA_DH_cat_dom"/>
</dbReference>
<comment type="similarity">
    <text evidence="1 4">Belongs to the D-isomer specific 2-hydroxyacid dehydrogenase family.</text>
</comment>
<dbReference type="Pfam" id="PF00389">
    <property type="entry name" value="2-Hacid_dh"/>
    <property type="match status" value="1"/>
</dbReference>